<feature type="domain" description="Fucosyltransferase C-terminal" evidence="14">
    <location>
        <begin position="5"/>
        <end position="129"/>
    </location>
</feature>
<dbReference type="GO" id="GO:0032580">
    <property type="term" value="C:Golgi cisterna membrane"/>
    <property type="evidence" value="ECO:0007669"/>
    <property type="project" value="UniProtKB-SubCell"/>
</dbReference>
<dbReference type="Proteomes" id="UP000314986">
    <property type="component" value="Unassembled WGS sequence"/>
</dbReference>
<comment type="similarity">
    <text evidence="3 13">Belongs to the glycosyltransferase 10 family.</text>
</comment>
<evidence type="ECO:0000256" key="5">
    <source>
        <dbReference type="ARBA" id="ARBA00022679"/>
    </source>
</evidence>
<comment type="catalytic activity">
    <reaction evidence="11">
        <text>L-threonyl-[protein] + GDP-beta-L-fucose = 3-O-(alpha-L-fucosyl)-L-threonyl-[protein] + GDP + H(+)</text>
        <dbReference type="Rhea" id="RHEA:70491"/>
        <dbReference type="Rhea" id="RHEA-COMP:11060"/>
        <dbReference type="Rhea" id="RHEA-COMP:17915"/>
        <dbReference type="ChEBI" id="CHEBI:15378"/>
        <dbReference type="ChEBI" id="CHEBI:30013"/>
        <dbReference type="ChEBI" id="CHEBI:57273"/>
        <dbReference type="ChEBI" id="CHEBI:58189"/>
        <dbReference type="ChEBI" id="CHEBI:189631"/>
        <dbReference type="EC" id="2.4.1.221"/>
    </reaction>
    <physiologicalReaction direction="left-to-right" evidence="11">
        <dbReference type="Rhea" id="RHEA:70492"/>
    </physiologicalReaction>
</comment>
<keyword evidence="9" id="KW-0472">Membrane</keyword>
<dbReference type="OMA" id="KLWDYVH"/>
<comment type="subcellular location">
    <subcellularLocation>
        <location evidence="1">Endoplasmic reticulum membrane</location>
        <topology evidence="1">Single-pass type II membrane protein</topology>
    </subcellularLocation>
    <subcellularLocation>
        <location evidence="13">Golgi apparatus</location>
        <location evidence="13">Golgi stack membrane</location>
        <topology evidence="13">Single-pass type II membrane protein</topology>
    </subcellularLocation>
</comment>
<protein>
    <recommendedName>
        <fullName evidence="13">Fucosyltransferase</fullName>
        <ecNumber evidence="13">2.4.1.-</ecNumber>
    </recommendedName>
</protein>
<evidence type="ECO:0000256" key="3">
    <source>
        <dbReference type="ARBA" id="ARBA00008919"/>
    </source>
</evidence>
<dbReference type="EC" id="2.4.1.-" evidence="13"/>
<keyword evidence="13" id="KW-0333">Golgi apparatus</keyword>
<evidence type="ECO:0000256" key="6">
    <source>
        <dbReference type="ARBA" id="ARBA00022692"/>
    </source>
</evidence>
<reference evidence="15" key="5">
    <citation type="submission" date="2025-09" db="UniProtKB">
        <authorList>
            <consortium name="Ensembl"/>
        </authorList>
    </citation>
    <scope>IDENTIFICATION</scope>
</reference>
<reference evidence="16" key="3">
    <citation type="journal article" date="2014" name="Nature">
        <title>Elephant shark genome provides unique insights into gnathostome evolution.</title>
        <authorList>
            <consortium name="International Elephant Shark Genome Sequencing Consortium"/>
            <person name="Venkatesh B."/>
            <person name="Lee A.P."/>
            <person name="Ravi V."/>
            <person name="Maurya A.K."/>
            <person name="Lian M.M."/>
            <person name="Swann J.B."/>
            <person name="Ohta Y."/>
            <person name="Flajnik M.F."/>
            <person name="Sutoh Y."/>
            <person name="Kasahara M."/>
            <person name="Hoon S."/>
            <person name="Gangu V."/>
            <person name="Roy S.W."/>
            <person name="Irimia M."/>
            <person name="Korzh V."/>
            <person name="Kondrychyn I."/>
            <person name="Lim Z.W."/>
            <person name="Tay B.H."/>
            <person name="Tohari S."/>
            <person name="Kong K.W."/>
            <person name="Ho S."/>
            <person name="Lorente-Galdos B."/>
            <person name="Quilez J."/>
            <person name="Marques-Bonet T."/>
            <person name="Raney B.J."/>
            <person name="Ingham P.W."/>
            <person name="Tay A."/>
            <person name="Hillier L.W."/>
            <person name="Minx P."/>
            <person name="Boehm T."/>
            <person name="Wilson R.K."/>
            <person name="Brenner S."/>
            <person name="Warren W.C."/>
        </authorList>
    </citation>
    <scope>NUCLEOTIDE SEQUENCE [LARGE SCALE GENOMIC DNA]</scope>
</reference>
<evidence type="ECO:0000313" key="16">
    <source>
        <dbReference type="Proteomes" id="UP000314986"/>
    </source>
</evidence>
<keyword evidence="10" id="KW-0325">Glycoprotein</keyword>
<sequence length="264" mass="30809">LFVISHNLHIDSYGQCLHNKDLPSHRLVNTLTATTEDSEFMRFIANYKFHIAMENAICDDYMTEKLWRPMHLGSVPIYRGSPVVQDWMPNDHSIILIDSFPSPKDLADFINYLDQNDEEYLKYLEYKQPGGLTNTFLLESLEKREWGVNDMSKPNYLNGFECFVCDRENERLQAERAHRKLPDSVPLPVPRRAAYDHMGCPVPTPGYGSDDEIPANDSWKQMWQQDYWQSIDQAEALTTMIHHNETDAGRLWDYIHQLMSKSPH</sequence>
<evidence type="ECO:0000256" key="11">
    <source>
        <dbReference type="ARBA" id="ARBA00047273"/>
    </source>
</evidence>
<dbReference type="GO" id="GO:0005789">
    <property type="term" value="C:endoplasmic reticulum membrane"/>
    <property type="evidence" value="ECO:0007669"/>
    <property type="project" value="UniProtKB-SubCell"/>
</dbReference>
<evidence type="ECO:0000259" key="14">
    <source>
        <dbReference type="Pfam" id="PF00852"/>
    </source>
</evidence>
<reference evidence="16" key="1">
    <citation type="journal article" date="2006" name="Science">
        <title>Ancient noncoding elements conserved in the human genome.</title>
        <authorList>
            <person name="Venkatesh B."/>
            <person name="Kirkness E.F."/>
            <person name="Loh Y.H."/>
            <person name="Halpern A.L."/>
            <person name="Lee A.P."/>
            <person name="Johnson J."/>
            <person name="Dandona N."/>
            <person name="Viswanathan L.D."/>
            <person name="Tay A."/>
            <person name="Venter J.C."/>
            <person name="Strausberg R.L."/>
            <person name="Brenner S."/>
        </authorList>
    </citation>
    <scope>NUCLEOTIDE SEQUENCE [LARGE SCALE GENOMIC DNA]</scope>
</reference>
<dbReference type="Pfam" id="PF00852">
    <property type="entry name" value="Glyco_transf_10"/>
    <property type="match status" value="1"/>
</dbReference>
<keyword evidence="4 13" id="KW-0328">Glycosyltransferase</keyword>
<keyword evidence="6 13" id="KW-0812">Transmembrane</keyword>
<dbReference type="FunCoup" id="A0A4W3GXZ3">
    <property type="interactions" value="154"/>
</dbReference>
<reference evidence="15" key="4">
    <citation type="submission" date="2025-08" db="UniProtKB">
        <authorList>
            <consortium name="Ensembl"/>
        </authorList>
    </citation>
    <scope>IDENTIFICATION</scope>
</reference>
<dbReference type="InterPro" id="IPR055270">
    <property type="entry name" value="Glyco_tran_10_C"/>
</dbReference>
<organism evidence="15 16">
    <name type="scientific">Callorhinchus milii</name>
    <name type="common">Ghost shark</name>
    <dbReference type="NCBI Taxonomy" id="7868"/>
    <lineage>
        <taxon>Eukaryota</taxon>
        <taxon>Metazoa</taxon>
        <taxon>Chordata</taxon>
        <taxon>Craniata</taxon>
        <taxon>Vertebrata</taxon>
        <taxon>Chondrichthyes</taxon>
        <taxon>Holocephali</taxon>
        <taxon>Chimaeriformes</taxon>
        <taxon>Callorhinchidae</taxon>
        <taxon>Callorhinchus</taxon>
    </lineage>
</organism>
<dbReference type="InterPro" id="IPR001503">
    <property type="entry name" value="Glyco_trans_10"/>
</dbReference>
<evidence type="ECO:0000256" key="2">
    <source>
        <dbReference type="ARBA" id="ARBA00004922"/>
    </source>
</evidence>
<evidence type="ECO:0000256" key="10">
    <source>
        <dbReference type="ARBA" id="ARBA00023180"/>
    </source>
</evidence>
<evidence type="ECO:0000256" key="1">
    <source>
        <dbReference type="ARBA" id="ARBA00004648"/>
    </source>
</evidence>
<name>A0A4W3GXZ3_CALMI</name>
<dbReference type="SUPFAM" id="SSF53756">
    <property type="entry name" value="UDP-Glycosyltransferase/glycogen phosphorylase"/>
    <property type="match status" value="1"/>
</dbReference>
<accession>A0A4W3GXZ3</accession>
<dbReference type="InterPro" id="IPR038577">
    <property type="entry name" value="GT10-like_C_sf"/>
</dbReference>
<dbReference type="AlphaFoldDB" id="A0A4W3GXZ3"/>
<evidence type="ECO:0000256" key="8">
    <source>
        <dbReference type="ARBA" id="ARBA00022989"/>
    </source>
</evidence>
<dbReference type="InParanoid" id="A0A4W3GXZ3"/>
<comment type="catalytic activity">
    <reaction evidence="12">
        <text>L-seryl-[protein] + GDP-beta-L-fucose = 3-O-(alpha-L-fucosyl)-L-seryl-[protein] + GDP + H(+)</text>
        <dbReference type="Rhea" id="RHEA:63644"/>
        <dbReference type="Rhea" id="RHEA-COMP:9863"/>
        <dbReference type="Rhea" id="RHEA-COMP:17914"/>
        <dbReference type="ChEBI" id="CHEBI:15378"/>
        <dbReference type="ChEBI" id="CHEBI:29999"/>
        <dbReference type="ChEBI" id="CHEBI:57273"/>
        <dbReference type="ChEBI" id="CHEBI:58189"/>
        <dbReference type="ChEBI" id="CHEBI:189632"/>
        <dbReference type="EC" id="2.4.1.221"/>
    </reaction>
    <physiologicalReaction direction="left-to-right" evidence="12">
        <dbReference type="Rhea" id="RHEA:63645"/>
    </physiologicalReaction>
</comment>
<evidence type="ECO:0000256" key="7">
    <source>
        <dbReference type="ARBA" id="ARBA00022968"/>
    </source>
</evidence>
<keyword evidence="5 13" id="KW-0808">Transferase</keyword>
<keyword evidence="16" id="KW-1185">Reference proteome</keyword>
<evidence type="ECO:0000256" key="9">
    <source>
        <dbReference type="ARBA" id="ARBA00023136"/>
    </source>
</evidence>
<keyword evidence="7" id="KW-0735">Signal-anchor</keyword>
<proteinExistence type="inferred from homology"/>
<dbReference type="Ensembl" id="ENSCMIT00000008675.1">
    <property type="protein sequence ID" value="ENSCMIP00000008436.1"/>
    <property type="gene ID" value="ENSCMIG00000004523.1"/>
</dbReference>
<evidence type="ECO:0000256" key="13">
    <source>
        <dbReference type="RuleBase" id="RU003832"/>
    </source>
</evidence>
<dbReference type="GeneTree" id="ENSGT00940000158983"/>
<evidence type="ECO:0000256" key="4">
    <source>
        <dbReference type="ARBA" id="ARBA00022676"/>
    </source>
</evidence>
<dbReference type="PANTHER" id="PTHR11929:SF198">
    <property type="entry name" value="ALPHA-(1,3)-FUCOSYLTRANSFERASE 11"/>
    <property type="match status" value="1"/>
</dbReference>
<dbReference type="Gene3D" id="3.40.50.11660">
    <property type="entry name" value="Glycosyl transferase family 10, C-terminal domain"/>
    <property type="match status" value="1"/>
</dbReference>
<reference evidence="16" key="2">
    <citation type="journal article" date="2007" name="PLoS Biol.">
        <title>Survey sequencing and comparative analysis of the elephant shark (Callorhinchus milii) genome.</title>
        <authorList>
            <person name="Venkatesh B."/>
            <person name="Kirkness E.F."/>
            <person name="Loh Y.H."/>
            <person name="Halpern A.L."/>
            <person name="Lee A.P."/>
            <person name="Johnson J."/>
            <person name="Dandona N."/>
            <person name="Viswanathan L.D."/>
            <person name="Tay A."/>
            <person name="Venter J.C."/>
            <person name="Strausberg R.L."/>
            <person name="Brenner S."/>
        </authorList>
    </citation>
    <scope>NUCLEOTIDE SEQUENCE [LARGE SCALE GENOMIC DNA]</scope>
</reference>
<dbReference type="UniPathway" id="UPA00378"/>
<evidence type="ECO:0000256" key="12">
    <source>
        <dbReference type="ARBA" id="ARBA00048647"/>
    </source>
</evidence>
<comment type="pathway">
    <text evidence="2">Protein modification; protein glycosylation.</text>
</comment>
<dbReference type="FunFam" id="3.40.50.11660:FF:000002">
    <property type="entry name" value="Alpha-(1,3)-fucosyltransferase"/>
    <property type="match status" value="1"/>
</dbReference>
<keyword evidence="8" id="KW-1133">Transmembrane helix</keyword>
<dbReference type="PANTHER" id="PTHR11929">
    <property type="entry name" value="ALPHA- 1,3 -FUCOSYLTRANSFERASE"/>
    <property type="match status" value="1"/>
</dbReference>
<dbReference type="GO" id="GO:0046922">
    <property type="term" value="F:peptide-O-fucosyltransferase activity"/>
    <property type="evidence" value="ECO:0007669"/>
    <property type="project" value="UniProtKB-EC"/>
</dbReference>
<evidence type="ECO:0000313" key="15">
    <source>
        <dbReference type="Ensembl" id="ENSCMIP00000008436.1"/>
    </source>
</evidence>
<dbReference type="GO" id="GO:0046920">
    <property type="term" value="F:alpha-(1-&gt;3)-fucosyltransferase activity"/>
    <property type="evidence" value="ECO:0007669"/>
    <property type="project" value="TreeGrafter"/>
</dbReference>